<name>A0ABV7SV87_9SPHN</name>
<reference evidence="2" key="1">
    <citation type="journal article" date="2019" name="Int. J. Syst. Evol. Microbiol.">
        <title>The Global Catalogue of Microorganisms (GCM) 10K type strain sequencing project: providing services to taxonomists for standard genome sequencing and annotation.</title>
        <authorList>
            <consortium name="The Broad Institute Genomics Platform"/>
            <consortium name="The Broad Institute Genome Sequencing Center for Infectious Disease"/>
            <person name="Wu L."/>
            <person name="Ma J."/>
        </authorList>
    </citation>
    <scope>NUCLEOTIDE SEQUENCE [LARGE SCALE GENOMIC DNA]</scope>
    <source>
        <strain evidence="2">KCTC 42739</strain>
    </source>
</reference>
<organism evidence="1 2">
    <name type="scientific">Sphingomonas hylomeconis</name>
    <dbReference type="NCBI Taxonomy" id="1395958"/>
    <lineage>
        <taxon>Bacteria</taxon>
        <taxon>Pseudomonadati</taxon>
        <taxon>Pseudomonadota</taxon>
        <taxon>Alphaproteobacteria</taxon>
        <taxon>Sphingomonadales</taxon>
        <taxon>Sphingomonadaceae</taxon>
        <taxon>Sphingomonas</taxon>
    </lineage>
</organism>
<proteinExistence type="predicted"/>
<evidence type="ECO:0000313" key="1">
    <source>
        <dbReference type="EMBL" id="MFC3579235.1"/>
    </source>
</evidence>
<dbReference type="RefSeq" id="WP_261295207.1">
    <property type="nucleotide sequence ID" value="NZ_JANQBK010000014.1"/>
</dbReference>
<dbReference type="Gene3D" id="2.40.10.10">
    <property type="entry name" value="Trypsin-like serine proteases"/>
    <property type="match status" value="1"/>
</dbReference>
<gene>
    <name evidence="1" type="ORF">ACFONA_03580</name>
</gene>
<dbReference type="Proteomes" id="UP001595713">
    <property type="component" value="Unassembled WGS sequence"/>
</dbReference>
<dbReference type="SUPFAM" id="SSF50494">
    <property type="entry name" value="Trypsin-like serine proteases"/>
    <property type="match status" value="1"/>
</dbReference>
<dbReference type="InterPro" id="IPR009003">
    <property type="entry name" value="Peptidase_S1_PA"/>
</dbReference>
<comment type="caution">
    <text evidence="1">The sequence shown here is derived from an EMBL/GenBank/DDBJ whole genome shotgun (WGS) entry which is preliminary data.</text>
</comment>
<dbReference type="InterPro" id="IPR043504">
    <property type="entry name" value="Peptidase_S1_PA_chymotrypsin"/>
</dbReference>
<accession>A0ABV7SV87</accession>
<evidence type="ECO:0000313" key="2">
    <source>
        <dbReference type="Proteomes" id="UP001595713"/>
    </source>
</evidence>
<protein>
    <submittedName>
        <fullName evidence="1">Trypsin-like peptidase domain-containing protein</fullName>
    </submittedName>
</protein>
<dbReference type="EMBL" id="JBHRXP010000001">
    <property type="protein sequence ID" value="MFC3579235.1"/>
    <property type="molecule type" value="Genomic_DNA"/>
</dbReference>
<keyword evidence="2" id="KW-1185">Reference proteome</keyword>
<dbReference type="Pfam" id="PF13365">
    <property type="entry name" value="Trypsin_2"/>
    <property type="match status" value="1"/>
</dbReference>
<sequence>MAKRNTRPTDFKEALARVPWTSRGRDTPISRLARSIVPVGNQASVPKGDASLHMAIQDEAHEHIGLDIQGTAFQAGRGKLYTCWHVIEALRFQEREAYLLANTRLNGVPAQRPYPFAAIAKYYDMRFEDGGPGIDAGILICPATETPEFPYEVPPVTWGDSTRVGVGDRVLIGGFPLGRQMFFANSTNRGLIQPSFFDGIISAIIPAIRPGETRLFQISSVALNGISGGVVCDPRTGVVLGMVTSGLTSGEIDLPITYALPSEVLRPFADAISFDVGDSEPWK</sequence>